<sequence>MAEAPYNFKRPSAQGRQSKQAISVSLPQNSISEEEQPRPKKARARPSIYITAGKKPKSTKAKPSSAQSSEQLEKAPKSKHCCSFGLKERSKATKATPSCAQSSEQLEKAPKKRSKATKATPSSGQSSKQLKNLAKETPVAAIGKPLPTQPLQESGFKGSTPKLKGNRMRGTLFGDQIEAFEDALQYLGEYDISAATIKFIDEKWRTDLDQFPYQMTFGSRTVIQPVDPELGPVLPNYQLIAAIPRAVDPDERYEARYFDGLKNWADSFQVIGFRALKPYTRRGFSMNSSMSTRIIYEPKGERARVLQDWVKLFHQKIVDRQAMLLDVRYPCENKNIVSIADLKRRNPSNTMQEEILWIEVTIQNADLEKVNAYTGCSNCSKRSNLPLQKRFSCSSCSNKESIFTERATFKFEARDNTGSMAFTTFNNDTERLFRKTAAEIYAIKEEGDYDSFKTIQNMLSSIPFYIQVGPTLHLAQNNVLEWALKSVELKDDPNTQEVTDQTQGTNETQVPKIMTEMQSSEPFIPTPNLKISSMNHLQQETFTEEPESPQQTFEMNKQTKSAGKRPMETKAEQDTSQLLRSQPAAKKKLCFGGMSPQKRTKTQGHTKSLGRGNV</sequence>
<dbReference type="Gene3D" id="2.40.50.140">
    <property type="entry name" value="Nucleic acid-binding proteins"/>
    <property type="match status" value="1"/>
</dbReference>
<evidence type="ECO:0000256" key="1">
    <source>
        <dbReference type="SAM" id="MobiDB-lite"/>
    </source>
</evidence>
<name>A0A803N478_CHEQI</name>
<feature type="region of interest" description="Disordered" evidence="1">
    <location>
        <begin position="540"/>
        <end position="614"/>
    </location>
</feature>
<dbReference type="InterPro" id="IPR013955">
    <property type="entry name" value="Rep_factor-A_C"/>
</dbReference>
<protein>
    <recommendedName>
        <fullName evidence="2">Replication factor A C-terminal domain-containing protein</fullName>
    </recommendedName>
</protein>
<dbReference type="Gramene" id="AUR62040149-RA">
    <property type="protein sequence ID" value="AUR62040149-RA:cds"/>
    <property type="gene ID" value="AUR62040149"/>
</dbReference>
<dbReference type="SUPFAM" id="SSF50249">
    <property type="entry name" value="Nucleic acid-binding proteins"/>
    <property type="match status" value="1"/>
</dbReference>
<keyword evidence="4" id="KW-1185">Reference proteome</keyword>
<dbReference type="Proteomes" id="UP000596660">
    <property type="component" value="Unplaced"/>
</dbReference>
<feature type="domain" description="Replication factor A C-terminal" evidence="2">
    <location>
        <begin position="370"/>
        <end position="459"/>
    </location>
</feature>
<dbReference type="AlphaFoldDB" id="A0A803N478"/>
<proteinExistence type="predicted"/>
<organism evidence="3 4">
    <name type="scientific">Chenopodium quinoa</name>
    <name type="common">Quinoa</name>
    <dbReference type="NCBI Taxonomy" id="63459"/>
    <lineage>
        <taxon>Eukaryota</taxon>
        <taxon>Viridiplantae</taxon>
        <taxon>Streptophyta</taxon>
        <taxon>Embryophyta</taxon>
        <taxon>Tracheophyta</taxon>
        <taxon>Spermatophyta</taxon>
        <taxon>Magnoliopsida</taxon>
        <taxon>eudicotyledons</taxon>
        <taxon>Gunneridae</taxon>
        <taxon>Pentapetalae</taxon>
        <taxon>Caryophyllales</taxon>
        <taxon>Chenopodiaceae</taxon>
        <taxon>Chenopodioideae</taxon>
        <taxon>Atripliceae</taxon>
        <taxon>Chenopodium</taxon>
    </lineage>
</organism>
<dbReference type="InterPro" id="IPR012340">
    <property type="entry name" value="NA-bd_OB-fold"/>
</dbReference>
<accession>A0A803N478</accession>
<reference evidence="3" key="2">
    <citation type="submission" date="2021-03" db="UniProtKB">
        <authorList>
            <consortium name="EnsemblPlants"/>
        </authorList>
    </citation>
    <scope>IDENTIFICATION</scope>
</reference>
<feature type="region of interest" description="Disordered" evidence="1">
    <location>
        <begin position="1"/>
        <end position="163"/>
    </location>
</feature>
<feature type="compositionally biased region" description="Polar residues" evidence="1">
    <location>
        <begin position="117"/>
        <end position="130"/>
    </location>
</feature>
<feature type="compositionally biased region" description="Polar residues" evidence="1">
    <location>
        <begin position="93"/>
        <end position="104"/>
    </location>
</feature>
<evidence type="ECO:0000259" key="2">
    <source>
        <dbReference type="Pfam" id="PF08646"/>
    </source>
</evidence>
<dbReference type="EnsemblPlants" id="AUR62040149-RA">
    <property type="protein sequence ID" value="AUR62040149-RA:cds"/>
    <property type="gene ID" value="AUR62040149"/>
</dbReference>
<evidence type="ECO:0000313" key="4">
    <source>
        <dbReference type="Proteomes" id="UP000596660"/>
    </source>
</evidence>
<evidence type="ECO:0000313" key="3">
    <source>
        <dbReference type="EnsemblPlants" id="AUR62040149-RA:cds"/>
    </source>
</evidence>
<feature type="compositionally biased region" description="Polar residues" evidence="1">
    <location>
        <begin position="548"/>
        <end position="561"/>
    </location>
</feature>
<reference evidence="3" key="1">
    <citation type="journal article" date="2017" name="Nature">
        <title>The genome of Chenopodium quinoa.</title>
        <authorList>
            <person name="Jarvis D.E."/>
            <person name="Ho Y.S."/>
            <person name="Lightfoot D.J."/>
            <person name="Schmoeckel S.M."/>
            <person name="Li B."/>
            <person name="Borm T.J.A."/>
            <person name="Ohyanagi H."/>
            <person name="Mineta K."/>
            <person name="Michell C.T."/>
            <person name="Saber N."/>
            <person name="Kharbatia N.M."/>
            <person name="Rupper R.R."/>
            <person name="Sharp A.R."/>
            <person name="Dally N."/>
            <person name="Boughton B.A."/>
            <person name="Woo Y.H."/>
            <person name="Gao G."/>
            <person name="Schijlen E.G.W.M."/>
            <person name="Guo X."/>
            <person name="Momin A.A."/>
            <person name="Negrao S."/>
            <person name="Al-Babili S."/>
            <person name="Gehring C."/>
            <person name="Roessner U."/>
            <person name="Jung C."/>
            <person name="Murphy K."/>
            <person name="Arold S.T."/>
            <person name="Gojobori T."/>
            <person name="van der Linden C.G."/>
            <person name="van Loo E.N."/>
            <person name="Jellen E.N."/>
            <person name="Maughan P.J."/>
            <person name="Tester M."/>
        </authorList>
    </citation>
    <scope>NUCLEOTIDE SEQUENCE [LARGE SCALE GENOMIC DNA]</scope>
    <source>
        <strain evidence="3">cv. PI 614886</strain>
    </source>
</reference>
<feature type="compositionally biased region" description="Polar residues" evidence="1">
    <location>
        <begin position="14"/>
        <end position="31"/>
    </location>
</feature>
<dbReference type="Pfam" id="PF08646">
    <property type="entry name" value="Rep_fac-A_C"/>
    <property type="match status" value="1"/>
</dbReference>